<keyword evidence="5" id="KW-0325">Glycoprotein</keyword>
<dbReference type="Proteomes" id="UP000019678">
    <property type="component" value="Unassembled WGS sequence"/>
</dbReference>
<dbReference type="SUPFAM" id="SSF57625">
    <property type="entry name" value="Invertebrate chitin-binding proteins"/>
    <property type="match status" value="2"/>
</dbReference>
<dbReference type="STRING" id="1192034.CAP_0232"/>
<dbReference type="GO" id="GO:0008061">
    <property type="term" value="F:chitin binding"/>
    <property type="evidence" value="ECO:0007669"/>
    <property type="project" value="UniProtKB-KW"/>
</dbReference>
<dbReference type="PROSITE" id="PS50940">
    <property type="entry name" value="CHIT_BIND_II"/>
    <property type="match status" value="2"/>
</dbReference>
<gene>
    <name evidence="8" type="ORF">CAP_0232</name>
</gene>
<comment type="caution">
    <text evidence="8">The sequence shown here is derived from an EMBL/GenBank/DDBJ whole genome shotgun (WGS) entry which is preliminary data.</text>
</comment>
<evidence type="ECO:0000259" key="7">
    <source>
        <dbReference type="PROSITE" id="PS50940"/>
    </source>
</evidence>
<organism evidence="8 9">
    <name type="scientific">Chondromyces apiculatus DSM 436</name>
    <dbReference type="NCBI Taxonomy" id="1192034"/>
    <lineage>
        <taxon>Bacteria</taxon>
        <taxon>Pseudomonadati</taxon>
        <taxon>Myxococcota</taxon>
        <taxon>Polyangia</taxon>
        <taxon>Polyangiales</taxon>
        <taxon>Polyangiaceae</taxon>
        <taxon>Chondromyces</taxon>
    </lineage>
</organism>
<dbReference type="GO" id="GO:0005576">
    <property type="term" value="C:extracellular region"/>
    <property type="evidence" value="ECO:0007669"/>
    <property type="project" value="InterPro"/>
</dbReference>
<evidence type="ECO:0000256" key="3">
    <source>
        <dbReference type="ARBA" id="ARBA00022737"/>
    </source>
</evidence>
<dbReference type="PANTHER" id="PTHR23301:SF0">
    <property type="entry name" value="CHITIN-BINDING TYPE-2 DOMAIN-CONTAINING PROTEIN-RELATED"/>
    <property type="match status" value="1"/>
</dbReference>
<evidence type="ECO:0000256" key="2">
    <source>
        <dbReference type="ARBA" id="ARBA00022729"/>
    </source>
</evidence>
<dbReference type="InterPro" id="IPR036508">
    <property type="entry name" value="Chitin-bd_dom_sf"/>
</dbReference>
<evidence type="ECO:0000256" key="1">
    <source>
        <dbReference type="ARBA" id="ARBA00022669"/>
    </source>
</evidence>
<protein>
    <recommendedName>
        <fullName evidence="7">Chitin-binding type-2 domain-containing protein</fullName>
    </recommendedName>
</protein>
<feature type="domain" description="Chitin-binding type-2" evidence="7">
    <location>
        <begin position="107"/>
        <end position="162"/>
    </location>
</feature>
<dbReference type="InterPro" id="IPR051940">
    <property type="entry name" value="Chitin_bind-dev_reg"/>
</dbReference>
<keyword evidence="2" id="KW-0732">Signal</keyword>
<keyword evidence="1" id="KW-0147">Chitin-binding</keyword>
<dbReference type="AlphaFoldDB" id="A0A017TE05"/>
<evidence type="ECO:0000256" key="6">
    <source>
        <dbReference type="SAM" id="MobiDB-lite"/>
    </source>
</evidence>
<dbReference type="Gene3D" id="2.170.140.10">
    <property type="entry name" value="Chitin binding domain"/>
    <property type="match status" value="2"/>
</dbReference>
<accession>A0A017TE05</accession>
<keyword evidence="3" id="KW-0677">Repeat</keyword>
<dbReference type="PANTHER" id="PTHR23301">
    <property type="entry name" value="CHITIN BINDING PERITROPHIN-A"/>
    <property type="match status" value="1"/>
</dbReference>
<proteinExistence type="predicted"/>
<dbReference type="SMART" id="SM00494">
    <property type="entry name" value="ChtBD2"/>
    <property type="match status" value="2"/>
</dbReference>
<feature type="region of interest" description="Disordered" evidence="6">
    <location>
        <begin position="65"/>
        <end position="106"/>
    </location>
</feature>
<feature type="compositionally biased region" description="Acidic residues" evidence="6">
    <location>
        <begin position="76"/>
        <end position="97"/>
    </location>
</feature>
<dbReference type="InterPro" id="IPR002557">
    <property type="entry name" value="Chitin-bd_dom"/>
</dbReference>
<evidence type="ECO:0000313" key="9">
    <source>
        <dbReference type="Proteomes" id="UP000019678"/>
    </source>
</evidence>
<keyword evidence="4" id="KW-1015">Disulfide bond</keyword>
<keyword evidence="9" id="KW-1185">Reference proteome</keyword>
<dbReference type="Pfam" id="PF01607">
    <property type="entry name" value="CBM_14"/>
    <property type="match status" value="2"/>
</dbReference>
<evidence type="ECO:0000256" key="4">
    <source>
        <dbReference type="ARBA" id="ARBA00023157"/>
    </source>
</evidence>
<feature type="domain" description="Chitin-binding type-2" evidence="7">
    <location>
        <begin position="16"/>
        <end position="71"/>
    </location>
</feature>
<name>A0A017TE05_9BACT</name>
<reference evidence="8 9" key="1">
    <citation type="submission" date="2013-05" db="EMBL/GenBank/DDBJ databases">
        <title>Genome assembly of Chondromyces apiculatus DSM 436.</title>
        <authorList>
            <person name="Sharma G."/>
            <person name="Khatri I."/>
            <person name="Kaur C."/>
            <person name="Mayilraj S."/>
            <person name="Subramanian S."/>
        </authorList>
    </citation>
    <scope>NUCLEOTIDE SEQUENCE [LARGE SCALE GENOMIC DNA]</scope>
    <source>
        <strain evidence="8 9">DSM 436</strain>
    </source>
</reference>
<sequence>MLFGMLSVTREARADEFTCPENFGFFAHPESCTSFYFCMMGNAVPLECPEGMAFDGPGHLCVQDDGTMCMPPGEEPPGEEPPGEEPPGEEPPGEEPPVDLPGDAGGAFSCPEQNGVYANPADCATFYTCAGGTADLRGCPAGLHWNAALTQCDTPDAAQCTPVGAPSP</sequence>
<dbReference type="EMBL" id="ASRX01000010">
    <property type="protein sequence ID" value="EYF07479.1"/>
    <property type="molecule type" value="Genomic_DNA"/>
</dbReference>
<evidence type="ECO:0000313" key="8">
    <source>
        <dbReference type="EMBL" id="EYF07479.1"/>
    </source>
</evidence>
<evidence type="ECO:0000256" key="5">
    <source>
        <dbReference type="ARBA" id="ARBA00023180"/>
    </source>
</evidence>